<protein>
    <submittedName>
        <fullName evidence="1">Uncharacterized protein LOC114336327</fullName>
    </submittedName>
</protein>
<evidence type="ECO:0000313" key="1">
    <source>
        <dbReference type="RefSeq" id="XP_028142477.1"/>
    </source>
</evidence>
<dbReference type="AlphaFoldDB" id="A0A6P7G646"/>
<accession>A0A6P7G646</accession>
<dbReference type="RefSeq" id="XP_028142477.1">
    <property type="nucleotide sequence ID" value="XM_028286676.1"/>
</dbReference>
<proteinExistence type="predicted"/>
<reference evidence="1" key="1">
    <citation type="submission" date="2025-08" db="UniProtKB">
        <authorList>
            <consortium name="RefSeq"/>
        </authorList>
    </citation>
    <scope>IDENTIFICATION</scope>
    <source>
        <tissue evidence="1">Whole insect</tissue>
    </source>
</reference>
<dbReference type="PANTHER" id="PTHR34415:SF1">
    <property type="entry name" value="INTEGRASE CATALYTIC DOMAIN-CONTAINING PROTEIN"/>
    <property type="match status" value="1"/>
</dbReference>
<name>A0A6P7G646_DIAVI</name>
<gene>
    <name evidence="1" type="primary">LOC114336327</name>
</gene>
<dbReference type="InParanoid" id="A0A6P7G646"/>
<sequence length="144" mass="16135">MLCSLRSFKKTSFGDGTGVLRLVADGCSGQNKNSVIIGMCSKWLSEDAPANLKSIELIFPVTGHSLLPADRVFAQMEKKVRNIEVITKPLEDVDLLRESGLVFHLGQESEVRDWKQGVTDNLKSTGSWNFPFRQSKRLDIFNTF</sequence>
<dbReference type="PANTHER" id="PTHR34415">
    <property type="entry name" value="INTEGRASE CATALYTIC DOMAIN-CONTAINING PROTEIN"/>
    <property type="match status" value="1"/>
</dbReference>
<organism evidence="1">
    <name type="scientific">Diabrotica virgifera virgifera</name>
    <name type="common">western corn rootworm</name>
    <dbReference type="NCBI Taxonomy" id="50390"/>
    <lineage>
        <taxon>Eukaryota</taxon>
        <taxon>Metazoa</taxon>
        <taxon>Ecdysozoa</taxon>
        <taxon>Arthropoda</taxon>
        <taxon>Hexapoda</taxon>
        <taxon>Insecta</taxon>
        <taxon>Pterygota</taxon>
        <taxon>Neoptera</taxon>
        <taxon>Endopterygota</taxon>
        <taxon>Coleoptera</taxon>
        <taxon>Polyphaga</taxon>
        <taxon>Cucujiformia</taxon>
        <taxon>Chrysomeloidea</taxon>
        <taxon>Chrysomelidae</taxon>
        <taxon>Galerucinae</taxon>
        <taxon>Diabroticina</taxon>
        <taxon>Diabroticites</taxon>
        <taxon>Diabrotica</taxon>
    </lineage>
</organism>